<reference evidence="1" key="1">
    <citation type="submission" date="2020-11" db="EMBL/GenBank/DDBJ databases">
        <authorList>
            <consortium name="DOE Joint Genome Institute"/>
            <person name="Ahrendt S."/>
            <person name="Riley R."/>
            <person name="Andreopoulos W."/>
            <person name="LaButti K."/>
            <person name="Pangilinan J."/>
            <person name="Ruiz-duenas F.J."/>
            <person name="Barrasa J.M."/>
            <person name="Sanchez-Garcia M."/>
            <person name="Camarero S."/>
            <person name="Miyauchi S."/>
            <person name="Serrano A."/>
            <person name="Linde D."/>
            <person name="Babiker R."/>
            <person name="Drula E."/>
            <person name="Ayuso-Fernandez I."/>
            <person name="Pacheco R."/>
            <person name="Padilla G."/>
            <person name="Ferreira P."/>
            <person name="Barriuso J."/>
            <person name="Kellner H."/>
            <person name="Castanera R."/>
            <person name="Alfaro M."/>
            <person name="Ramirez L."/>
            <person name="Pisabarro A.G."/>
            <person name="Kuo A."/>
            <person name="Tritt A."/>
            <person name="Lipzen A."/>
            <person name="He G."/>
            <person name="Yan M."/>
            <person name="Ng V."/>
            <person name="Cullen D."/>
            <person name="Martin F."/>
            <person name="Rosso M.-N."/>
            <person name="Henrissat B."/>
            <person name="Hibbett D."/>
            <person name="Martinez A.T."/>
            <person name="Grigoriev I.V."/>
        </authorList>
    </citation>
    <scope>NUCLEOTIDE SEQUENCE</scope>
    <source>
        <strain evidence="1">AH 44721</strain>
    </source>
</reference>
<dbReference type="AlphaFoldDB" id="A0A9P5NEM4"/>
<name>A0A9P5NEM4_GYMJU</name>
<dbReference type="Proteomes" id="UP000724874">
    <property type="component" value="Unassembled WGS sequence"/>
</dbReference>
<evidence type="ECO:0000313" key="1">
    <source>
        <dbReference type="EMBL" id="KAF8885869.1"/>
    </source>
</evidence>
<accession>A0A9P5NEM4</accession>
<organism evidence="1 2">
    <name type="scientific">Gymnopilus junonius</name>
    <name type="common">Spectacular rustgill mushroom</name>
    <name type="synonym">Gymnopilus spectabilis subsp. junonius</name>
    <dbReference type="NCBI Taxonomy" id="109634"/>
    <lineage>
        <taxon>Eukaryota</taxon>
        <taxon>Fungi</taxon>
        <taxon>Dikarya</taxon>
        <taxon>Basidiomycota</taxon>
        <taxon>Agaricomycotina</taxon>
        <taxon>Agaricomycetes</taxon>
        <taxon>Agaricomycetidae</taxon>
        <taxon>Agaricales</taxon>
        <taxon>Agaricineae</taxon>
        <taxon>Hymenogastraceae</taxon>
        <taxon>Gymnopilus</taxon>
    </lineage>
</organism>
<keyword evidence="2" id="KW-1185">Reference proteome</keyword>
<evidence type="ECO:0000313" key="2">
    <source>
        <dbReference type="Proteomes" id="UP000724874"/>
    </source>
</evidence>
<comment type="caution">
    <text evidence="1">The sequence shown here is derived from an EMBL/GenBank/DDBJ whole genome shotgun (WGS) entry which is preliminary data.</text>
</comment>
<proteinExistence type="predicted"/>
<sequence>MYIRNTLHGDLLQLWLRRSGKKSVLDLHIHAEHRIGEVAASMSDDPLHLRLDMKTSPSLVAQAWDLVVKEIHRWRRVQLVLDRHAVFRLLDLPLRNSTTPAVEHLSIQLDFRGDQPGIQILDALQHYNTPSPRSNFKLSWESMSLPSLAYHQHGLISEIFTLQWG</sequence>
<dbReference type="OrthoDB" id="3217549at2759"/>
<gene>
    <name evidence="1" type="ORF">CPB84DRAFT_1850245</name>
</gene>
<dbReference type="EMBL" id="JADNYJ010000099">
    <property type="protein sequence ID" value="KAF8885869.1"/>
    <property type="molecule type" value="Genomic_DNA"/>
</dbReference>
<protein>
    <submittedName>
        <fullName evidence="1">Uncharacterized protein</fullName>
    </submittedName>
</protein>